<evidence type="ECO:0000259" key="1">
    <source>
        <dbReference type="Pfam" id="PF01869"/>
    </source>
</evidence>
<evidence type="ECO:0000313" key="2">
    <source>
        <dbReference type="EMBL" id="KRO44785.1"/>
    </source>
</evidence>
<dbReference type="PANTHER" id="PTHR43190">
    <property type="entry name" value="N-ACETYL-D-GLUCOSAMINE KINASE"/>
    <property type="match status" value="1"/>
</dbReference>
<dbReference type="InterPro" id="IPR043129">
    <property type="entry name" value="ATPase_NBD"/>
</dbReference>
<dbReference type="Gene3D" id="3.30.420.40">
    <property type="match status" value="2"/>
</dbReference>
<sequence length="321" mass="33413">MPNTYQDRDLYLLVDGGKSKTEAVIIDSNGFEIAKSLGPGLEIIGSVNGYERVINSLRATFDQLPEKGRFAGVAFGLNGAQAPSESADLAAKAISSLVKADRFTIASDVVMNYLGAIGNQPGIVVAAGTGAVVMAISRQGIPYRIDGDGPLIADRGSGFDIGRQGLKIAAMVDDGLPGSTALHKAMIQCFGTLENTVNSVYGAVSPIELVASFSRSVAEAAKEGDEISIEILRCAAQDLALNVQAAARRSKLEGGPICYSTAGGIFNIGPLIEKPFHDFVGQFLPEAQYQEPLGGAIAGAKIVALDRALGLEQVTTRVGAN</sequence>
<dbReference type="Proteomes" id="UP000054212">
    <property type="component" value="Unassembled WGS sequence"/>
</dbReference>
<proteinExistence type="predicted"/>
<dbReference type="InterPro" id="IPR052519">
    <property type="entry name" value="Euk-type_GlcNAc_Kinase"/>
</dbReference>
<dbReference type="CDD" id="cd24007">
    <property type="entry name" value="ASKHA_NBD_eukNAGK-like"/>
    <property type="match status" value="1"/>
</dbReference>
<accession>A0A0R2Q3Q3</accession>
<reference evidence="2 3" key="1">
    <citation type="submission" date="2015-10" db="EMBL/GenBank/DDBJ databases">
        <title>Metagenome-Assembled Genomes uncover a global brackish microbiome.</title>
        <authorList>
            <person name="Hugerth L.W."/>
            <person name="Larsson J."/>
            <person name="Alneberg J."/>
            <person name="Lindh M.V."/>
            <person name="Legrand C."/>
            <person name="Pinhassi J."/>
            <person name="Andersson A.F."/>
        </authorList>
    </citation>
    <scope>NUCLEOTIDE SEQUENCE [LARGE SCALE GENOMIC DNA]</scope>
    <source>
        <strain evidence="2">BACL2 MAG-120813-bin23</strain>
    </source>
</reference>
<name>A0A0R2Q3Q3_9ACTN</name>
<gene>
    <name evidence="2" type="ORF">ABR61_00840</name>
</gene>
<dbReference type="InterPro" id="IPR002731">
    <property type="entry name" value="ATPase_BadF"/>
</dbReference>
<dbReference type="Pfam" id="PF01869">
    <property type="entry name" value="BcrAD_BadFG"/>
    <property type="match status" value="1"/>
</dbReference>
<dbReference type="PANTHER" id="PTHR43190:SF3">
    <property type="entry name" value="N-ACETYL-D-GLUCOSAMINE KINASE"/>
    <property type="match status" value="1"/>
</dbReference>
<dbReference type="SUPFAM" id="SSF53067">
    <property type="entry name" value="Actin-like ATPase domain"/>
    <property type="match status" value="2"/>
</dbReference>
<dbReference type="AlphaFoldDB" id="A0A0R2Q3Q3"/>
<protein>
    <recommendedName>
        <fullName evidence="1">ATPase BadF/BadG/BcrA/BcrD type domain-containing protein</fullName>
    </recommendedName>
</protein>
<evidence type="ECO:0000313" key="3">
    <source>
        <dbReference type="Proteomes" id="UP000054212"/>
    </source>
</evidence>
<organism evidence="2 3">
    <name type="scientific">Actinobacteria bacterium BACL2 MAG-120813-bin23</name>
    <dbReference type="NCBI Taxonomy" id="1655569"/>
    <lineage>
        <taxon>Bacteria</taxon>
        <taxon>Bacillati</taxon>
        <taxon>Actinomycetota</taxon>
        <taxon>Actinomycetes</taxon>
        <taxon>Actinomycetes incertae sedis</taxon>
        <taxon>ac1 cluster</taxon>
    </lineage>
</organism>
<feature type="domain" description="ATPase BadF/BadG/BcrA/BcrD type" evidence="1">
    <location>
        <begin position="14"/>
        <end position="272"/>
    </location>
</feature>
<comment type="caution">
    <text evidence="2">The sequence shown here is derived from an EMBL/GenBank/DDBJ whole genome shotgun (WGS) entry which is preliminary data.</text>
</comment>
<dbReference type="EMBL" id="LIAT01000085">
    <property type="protein sequence ID" value="KRO44785.1"/>
    <property type="molecule type" value="Genomic_DNA"/>
</dbReference>